<dbReference type="Pfam" id="PF13205">
    <property type="entry name" value="Big_5"/>
    <property type="match status" value="1"/>
</dbReference>
<gene>
    <name evidence="4" type="ORF">IPP15_20945</name>
</gene>
<accession>A0A9D7SXA7</accession>
<organism evidence="4 5">
    <name type="scientific">Candidatus Opimibacter skivensis</name>
    <dbReference type="NCBI Taxonomy" id="2982028"/>
    <lineage>
        <taxon>Bacteria</taxon>
        <taxon>Pseudomonadati</taxon>
        <taxon>Bacteroidota</taxon>
        <taxon>Saprospiria</taxon>
        <taxon>Saprospirales</taxon>
        <taxon>Saprospiraceae</taxon>
        <taxon>Candidatus Opimibacter</taxon>
    </lineage>
</organism>
<dbReference type="InterPro" id="IPR032812">
    <property type="entry name" value="SbsA_Ig"/>
</dbReference>
<dbReference type="EMBL" id="JADKGY010000031">
    <property type="protein sequence ID" value="MBK9984797.1"/>
    <property type="molecule type" value="Genomic_DNA"/>
</dbReference>
<keyword evidence="1 2" id="KW-0732">Signal</keyword>
<feature type="chain" id="PRO_5038736125" evidence="2">
    <location>
        <begin position="23"/>
        <end position="527"/>
    </location>
</feature>
<proteinExistence type="predicted"/>
<evidence type="ECO:0000313" key="5">
    <source>
        <dbReference type="Proteomes" id="UP000808337"/>
    </source>
</evidence>
<evidence type="ECO:0000256" key="1">
    <source>
        <dbReference type="ARBA" id="ARBA00022729"/>
    </source>
</evidence>
<evidence type="ECO:0000259" key="3">
    <source>
        <dbReference type="Pfam" id="PF13205"/>
    </source>
</evidence>
<evidence type="ECO:0000313" key="4">
    <source>
        <dbReference type="EMBL" id="MBK9984797.1"/>
    </source>
</evidence>
<dbReference type="Proteomes" id="UP000808337">
    <property type="component" value="Unassembled WGS sequence"/>
</dbReference>
<feature type="domain" description="SbsA Ig-like" evidence="3">
    <location>
        <begin position="33"/>
        <end position="133"/>
    </location>
</feature>
<comment type="caution">
    <text evidence="4">The sequence shown here is derived from an EMBL/GenBank/DDBJ whole genome shotgun (WGS) entry which is preliminary data.</text>
</comment>
<feature type="signal peptide" evidence="2">
    <location>
        <begin position="1"/>
        <end position="22"/>
    </location>
</feature>
<dbReference type="AlphaFoldDB" id="A0A9D7SXA7"/>
<name>A0A9D7SXA7_9BACT</name>
<sequence length="527" mass="59398">MFIKSHLGLLLISALFCLYACASPKAPTGGLKDSKPPVIIEKESTPNKQTNFHEKEITILFDEWITMKDVYTQLVVSPLMPHDPDIKQKGKGIIIRLPDSLKAETTYTINFGNSIADLNEGNILENYSFIFSTGDNLDSIRLTGIVTNALTLKPADGVWVMLYPVGEDSAVYKRKPEYLAKTNKDGRWTMSNVRGDSFNIVALKDDNQNFLYDQEGELFGWRDSTVFTSQPLVQISELRVFPRENRNVIKEIFNVAPGRLKVVINAPYPKQVPVFVPAIDSSMMIWDGDTLQVYYNPAKNYGGYAILENDSTKIKASSSPSLVNKPAGIRISSVRLRPGSQVSIISELPLLSVDTSRIKLSQDSFGIIPYKIEKDIHDIRRFDLSAGWIEKMRYHLTLLPGAITDYWGRSNDTVKQILFVTGPDQYGDLTMTIDGLDSSKQYVLLIKAGEQISDTFVIEHQSATQLVKKGLSPGKYTLELIEDLNQNGVWDTGDYHKKRQPERKMIFMPDNLRAGWELEAKVTWNLK</sequence>
<reference evidence="4 5" key="1">
    <citation type="submission" date="2020-10" db="EMBL/GenBank/DDBJ databases">
        <title>Connecting structure to function with the recovery of over 1000 high-quality activated sludge metagenome-assembled genomes encoding full-length rRNA genes using long-read sequencing.</title>
        <authorList>
            <person name="Singleton C.M."/>
            <person name="Petriglieri F."/>
            <person name="Kristensen J.M."/>
            <person name="Kirkegaard R.H."/>
            <person name="Michaelsen T.Y."/>
            <person name="Andersen M.H."/>
            <person name="Karst S.M."/>
            <person name="Dueholm M.S."/>
            <person name="Nielsen P.H."/>
            <person name="Albertsen M."/>
        </authorList>
    </citation>
    <scope>NUCLEOTIDE SEQUENCE [LARGE SCALE GENOMIC DNA]</scope>
    <source>
        <strain evidence="4">Ribe_18-Q3-R11-54_MAXAC.273</strain>
    </source>
</reference>
<protein>
    <submittedName>
        <fullName evidence="4">Ig-like domain-containing protein</fullName>
    </submittedName>
</protein>
<evidence type="ECO:0000256" key="2">
    <source>
        <dbReference type="SAM" id="SignalP"/>
    </source>
</evidence>